<dbReference type="PROSITE" id="PS50073">
    <property type="entry name" value="COPPER_FIST_2"/>
    <property type="match status" value="1"/>
</dbReference>
<dbReference type="OrthoDB" id="5600085at2759"/>
<dbReference type="GO" id="GO:0006878">
    <property type="term" value="P:intracellular copper ion homeostasis"/>
    <property type="evidence" value="ECO:0007669"/>
    <property type="project" value="TreeGrafter"/>
</dbReference>
<dbReference type="GO" id="GO:0006879">
    <property type="term" value="P:intracellular iron ion homeostasis"/>
    <property type="evidence" value="ECO:0007669"/>
    <property type="project" value="TreeGrafter"/>
</dbReference>
<dbReference type="EMBL" id="LT598458">
    <property type="protein sequence ID" value="SCU90808.1"/>
    <property type="molecule type" value="Genomic_DNA"/>
</dbReference>
<comment type="subcellular location">
    <subcellularLocation>
        <location evidence="1">Nucleus</location>
    </subcellularLocation>
</comment>
<feature type="domain" description="Copper-fist" evidence="9">
    <location>
        <begin position="1"/>
        <end position="40"/>
    </location>
</feature>
<evidence type="ECO:0000256" key="5">
    <source>
        <dbReference type="ARBA" id="ARBA00023015"/>
    </source>
</evidence>
<dbReference type="PRINTS" id="PR00617">
    <property type="entry name" value="COPPERFIST"/>
</dbReference>
<dbReference type="GO" id="GO:0005507">
    <property type="term" value="F:copper ion binding"/>
    <property type="evidence" value="ECO:0007669"/>
    <property type="project" value="InterPro"/>
</dbReference>
<keyword evidence="5" id="KW-0805">Transcription regulation</keyword>
<proteinExistence type="predicted"/>
<evidence type="ECO:0000259" key="9">
    <source>
        <dbReference type="PROSITE" id="PS50073"/>
    </source>
</evidence>
<reference evidence="10 11" key="1">
    <citation type="submission" date="2016-03" db="EMBL/GenBank/DDBJ databases">
        <authorList>
            <person name="Devillers H."/>
        </authorList>
    </citation>
    <scope>NUCLEOTIDE SEQUENCE [LARGE SCALE GENOMIC DNA]</scope>
    <source>
        <strain evidence="10">CBS 10888</strain>
    </source>
</reference>
<dbReference type="PANTHER" id="PTHR28088:SF5">
    <property type="entry name" value="TRANSCRIPTIONAL ACTIVATOR HAA1-RELATED"/>
    <property type="match status" value="1"/>
</dbReference>
<evidence type="ECO:0000256" key="6">
    <source>
        <dbReference type="ARBA" id="ARBA00023163"/>
    </source>
</evidence>
<evidence type="ECO:0000256" key="8">
    <source>
        <dbReference type="SAM" id="MobiDB-lite"/>
    </source>
</evidence>
<dbReference type="Proteomes" id="UP000190274">
    <property type="component" value="Chromosome F"/>
</dbReference>
<keyword evidence="3" id="KW-0862">Zinc</keyword>
<dbReference type="GO" id="GO:0005634">
    <property type="term" value="C:nucleus"/>
    <property type="evidence" value="ECO:0007669"/>
    <property type="project" value="UniProtKB-SubCell"/>
</dbReference>
<dbReference type="GO" id="GO:0045944">
    <property type="term" value="P:positive regulation of transcription by RNA polymerase II"/>
    <property type="evidence" value="ECO:0007669"/>
    <property type="project" value="TreeGrafter"/>
</dbReference>
<feature type="compositionally biased region" description="Polar residues" evidence="8">
    <location>
        <begin position="211"/>
        <end position="230"/>
    </location>
</feature>
<evidence type="ECO:0000313" key="10">
    <source>
        <dbReference type="EMBL" id="SCU90808.1"/>
    </source>
</evidence>
<feature type="compositionally biased region" description="Polar residues" evidence="8">
    <location>
        <begin position="341"/>
        <end position="350"/>
    </location>
</feature>
<evidence type="ECO:0000313" key="11">
    <source>
        <dbReference type="Proteomes" id="UP000190274"/>
    </source>
</evidence>
<dbReference type="SMART" id="SM00412">
    <property type="entry name" value="Cu_FIST"/>
    <property type="match status" value="1"/>
</dbReference>
<feature type="compositionally biased region" description="Polar residues" evidence="8">
    <location>
        <begin position="592"/>
        <end position="604"/>
    </location>
</feature>
<keyword evidence="11" id="KW-1185">Reference proteome</keyword>
<protein>
    <submittedName>
        <fullName evidence="10">LADA_0F06524g1_1</fullName>
    </submittedName>
</protein>
<dbReference type="SUPFAM" id="SSF57879">
    <property type="entry name" value="Zinc domain conserved in yeast copper-regulated transcription factors"/>
    <property type="match status" value="1"/>
</dbReference>
<dbReference type="Gene3D" id="3.90.430.10">
    <property type="entry name" value="Copper fist DNA-binding domain"/>
    <property type="match status" value="1"/>
</dbReference>
<feature type="region of interest" description="Disordered" evidence="8">
    <location>
        <begin position="592"/>
        <end position="615"/>
    </location>
</feature>
<feature type="region of interest" description="Disordered" evidence="8">
    <location>
        <begin position="315"/>
        <end position="353"/>
    </location>
</feature>
<keyword evidence="2" id="KW-0479">Metal-binding</keyword>
<keyword evidence="6" id="KW-0804">Transcription</keyword>
<dbReference type="GO" id="GO:0000981">
    <property type="term" value="F:DNA-binding transcription factor activity, RNA polymerase II-specific"/>
    <property type="evidence" value="ECO:0007669"/>
    <property type="project" value="TreeGrafter"/>
</dbReference>
<dbReference type="Pfam" id="PF00649">
    <property type="entry name" value="Copper-fist"/>
    <property type="match status" value="1"/>
</dbReference>
<dbReference type="InterPro" id="IPR051763">
    <property type="entry name" value="Copper_Homeo_Regul"/>
</dbReference>
<feature type="region of interest" description="Disordered" evidence="8">
    <location>
        <begin position="433"/>
        <end position="452"/>
    </location>
</feature>
<evidence type="ECO:0000256" key="3">
    <source>
        <dbReference type="ARBA" id="ARBA00022833"/>
    </source>
</evidence>
<gene>
    <name evidence="10" type="ORF">LADA_0F06524G</name>
</gene>
<sequence length="615" mass="67505">MVVVNGIKYACERCIRGHRVTTCNHTDQPLMMIKPKGRPSTTCAHCKELRKNKNSNPAGSCTCGRQEKKRLAQKAKEEARAKAKVGDDDCKCVDGEKCTCHSLRKAFRRTPSSRIKGTASSSVTSADSPIISTLDGCKVVKNHGLSSLPSFHSSQSLDRDFSLAQSPPFSPASFHAGYSHNNSNWDTSSAASSLVSESKLNIMDRGHANGLPSQTDAHSSGSKYMKSSNKARPAEVSVSLDELAELDNLSGSFDNIGFQNRMAWPQTEPKHEYLDLFADTSENTNKNYRALKQNHLQHPRGSDRDIYSKNPVESVNLEGKTSRSNSYNKSGPGSLLPESLVESTTSNSSKYPMHAQVGKDYSAPAYQMSQSYSIPQPHVTARQLQPQGSFGREGLPSEMFNMEDESSHSVEVLSLTPSFMDIPDNSNLYSASSNPFLNSRKEEEPRKRSVSIHKNHRYDSFSRDNPRVRHASALPQSTLTTAGYGLNNLKDGPAKESYDNIGGKQVKSMDYNVELPSDETAPVNYTRVANQLTNEIMATSMEPTSSGTPEIDLMLGRNPYEGDLHLASKPSINFGISAQLDELSFANTMQASPTSFSDNGNDFNLNDIDKLMSEP</sequence>
<accession>A0A1G4JJU4</accession>
<evidence type="ECO:0000256" key="2">
    <source>
        <dbReference type="ARBA" id="ARBA00022723"/>
    </source>
</evidence>
<dbReference type="GO" id="GO:0000978">
    <property type="term" value="F:RNA polymerase II cis-regulatory region sequence-specific DNA binding"/>
    <property type="evidence" value="ECO:0007669"/>
    <property type="project" value="TreeGrafter"/>
</dbReference>
<dbReference type="AlphaFoldDB" id="A0A1G4JJU4"/>
<keyword evidence="4" id="KW-0186">Copper</keyword>
<dbReference type="STRING" id="1266660.A0A1G4JJU4"/>
<dbReference type="PROSITE" id="PS01119">
    <property type="entry name" value="COPPER_FIST_1"/>
    <property type="match status" value="1"/>
</dbReference>
<dbReference type="FunFam" id="3.90.430.10:FF:000001">
    <property type="entry name" value="Copper fist DNA-binding protein"/>
    <property type="match status" value="1"/>
</dbReference>
<dbReference type="PANTHER" id="PTHR28088">
    <property type="entry name" value="TRANSCRIPTIONAL ACTIVATOR HAA1-RELATED"/>
    <property type="match status" value="1"/>
</dbReference>
<dbReference type="SMART" id="SM01090">
    <property type="entry name" value="Copper-fist"/>
    <property type="match status" value="1"/>
</dbReference>
<organism evidence="10 11">
    <name type="scientific">Lachancea dasiensis</name>
    <dbReference type="NCBI Taxonomy" id="1072105"/>
    <lineage>
        <taxon>Eukaryota</taxon>
        <taxon>Fungi</taxon>
        <taxon>Dikarya</taxon>
        <taxon>Ascomycota</taxon>
        <taxon>Saccharomycotina</taxon>
        <taxon>Saccharomycetes</taxon>
        <taxon>Saccharomycetales</taxon>
        <taxon>Saccharomycetaceae</taxon>
        <taxon>Lachancea</taxon>
    </lineage>
</organism>
<evidence type="ECO:0000256" key="7">
    <source>
        <dbReference type="ARBA" id="ARBA00023242"/>
    </source>
</evidence>
<dbReference type="InterPro" id="IPR001083">
    <property type="entry name" value="Cu_fist_DNA-bd_dom"/>
</dbReference>
<feature type="compositionally biased region" description="Polar residues" evidence="8">
    <location>
        <begin position="322"/>
        <end position="331"/>
    </location>
</feature>
<keyword evidence="7" id="KW-0539">Nucleus</keyword>
<feature type="region of interest" description="Disordered" evidence="8">
    <location>
        <begin position="206"/>
        <end position="230"/>
    </location>
</feature>
<dbReference type="InterPro" id="IPR036395">
    <property type="entry name" value="Cu_fist_DNA-bd_dom_sf"/>
</dbReference>
<evidence type="ECO:0000256" key="4">
    <source>
        <dbReference type="ARBA" id="ARBA00023008"/>
    </source>
</evidence>
<name>A0A1G4JJU4_9SACH</name>
<evidence type="ECO:0000256" key="1">
    <source>
        <dbReference type="ARBA" id="ARBA00004123"/>
    </source>
</evidence>